<dbReference type="EMBL" id="JAESVG020000010">
    <property type="protein sequence ID" value="KAG8624002.1"/>
    <property type="molecule type" value="Genomic_DNA"/>
</dbReference>
<comment type="caution">
    <text evidence="1">The sequence shown here is derived from an EMBL/GenBank/DDBJ whole genome shotgun (WGS) entry which is preliminary data.</text>
</comment>
<accession>A0A8K0PCX2</accession>
<sequence>MDTVSQFENVHAQLDARIQSTGHSKWGFVIYRCTYKSDEDWNKMMTKLEEKDAEPYHMAAFNLTQRLRDSLTYAVFEDADLEAGGWYNEYRQHPDIAVGEPWKTEQPSESAGISARYDICIWIDETSLKSILNEPENYVAPEPGTWTKEEEDLVGWVYALRYYKKPLPGAEREWMRITFSDLMTRWYILLRTDGWHHEYRQHPDIAVG</sequence>
<keyword evidence="2" id="KW-1185">Reference proteome</keyword>
<evidence type="ECO:0000313" key="2">
    <source>
        <dbReference type="Proteomes" id="UP000809789"/>
    </source>
</evidence>
<evidence type="ECO:0000313" key="1">
    <source>
        <dbReference type="EMBL" id="KAG8624002.1"/>
    </source>
</evidence>
<dbReference type="Proteomes" id="UP000809789">
    <property type="component" value="Unassembled WGS sequence"/>
</dbReference>
<reference evidence="1" key="1">
    <citation type="submission" date="2021-07" db="EMBL/GenBank/DDBJ databases">
        <title>Elsinoe batatas strain:CRI-CJ2 Genome sequencing and assembly.</title>
        <authorList>
            <person name="Huang L."/>
        </authorList>
    </citation>
    <scope>NUCLEOTIDE SEQUENCE</scope>
    <source>
        <strain evidence="1">CRI-CJ2</strain>
    </source>
</reference>
<organism evidence="1 2">
    <name type="scientific">Elsinoe batatas</name>
    <dbReference type="NCBI Taxonomy" id="2601811"/>
    <lineage>
        <taxon>Eukaryota</taxon>
        <taxon>Fungi</taxon>
        <taxon>Dikarya</taxon>
        <taxon>Ascomycota</taxon>
        <taxon>Pezizomycotina</taxon>
        <taxon>Dothideomycetes</taxon>
        <taxon>Dothideomycetidae</taxon>
        <taxon>Myriangiales</taxon>
        <taxon>Elsinoaceae</taxon>
        <taxon>Elsinoe</taxon>
    </lineage>
</organism>
<name>A0A8K0PCX2_9PEZI</name>
<dbReference type="OrthoDB" id="4424523at2759"/>
<dbReference type="AlphaFoldDB" id="A0A8K0PCX2"/>
<protein>
    <submittedName>
        <fullName evidence="1">Uncharacterized protein</fullName>
    </submittedName>
</protein>
<proteinExistence type="predicted"/>
<gene>
    <name evidence="1" type="ORF">KVT40_008978</name>
</gene>